<dbReference type="EMBL" id="LT608165">
    <property type="protein sequence ID" value="SCM07834.1"/>
    <property type="molecule type" value="Genomic_DNA"/>
</dbReference>
<dbReference type="Proteomes" id="UP000195489">
    <property type="component" value="Chromosome 13"/>
</dbReference>
<dbReference type="OrthoDB" id="374050at2759"/>
<dbReference type="AlphaFoldDB" id="A0A077TNR9"/>
<keyword evidence="4" id="KW-1185">Reference proteome</keyword>
<gene>
    <name evidence="3" type="ORF">PCHAS_1325200</name>
    <name evidence="2" type="ORF">PCHCB_000376700</name>
</gene>
<protein>
    <submittedName>
        <fullName evidence="2">Uncharacterized protein</fullName>
    </submittedName>
</protein>
<keyword evidence="1" id="KW-0812">Transmembrane</keyword>
<evidence type="ECO:0000313" key="3">
    <source>
        <dbReference type="EMBL" id="VTZ70202.1"/>
    </source>
</evidence>
<dbReference type="EMBL" id="LK022890">
    <property type="protein sequence ID" value="VTZ70202.1"/>
    <property type="molecule type" value="Genomic_DNA"/>
</dbReference>
<dbReference type="VEuPathDB" id="PlasmoDB:PCHAS_1325200"/>
<evidence type="ECO:0000313" key="2">
    <source>
        <dbReference type="EMBL" id="SCM07834.1"/>
    </source>
</evidence>
<evidence type="ECO:0000313" key="5">
    <source>
        <dbReference type="Proteomes" id="UP000195489"/>
    </source>
</evidence>
<name>A0A077TNR9_PLACU</name>
<keyword evidence="1" id="KW-1133">Transmembrane helix</keyword>
<reference evidence="2 5" key="3">
    <citation type="submission" date="2016-08" db="EMBL/GenBank/DDBJ databases">
        <authorList>
            <consortium name="Pathogen Informatics"/>
        </authorList>
    </citation>
    <scope>NUCLEOTIDE SEQUENCE [LARGE SCALE GENOMIC DNA]</scope>
    <source>
        <strain evidence="3">AS</strain>
        <strain evidence="2 5">CB</strain>
    </source>
</reference>
<feature type="transmembrane region" description="Helical" evidence="1">
    <location>
        <begin position="83"/>
        <end position="102"/>
    </location>
</feature>
<reference evidence="3 4" key="1">
    <citation type="journal article" date="2014" name="BMC Biol.">
        <title>A comprehensive evaluation of rodent malaria parasite genomes and gene expression.</title>
        <authorList>
            <person name="Otto T.D."/>
            <person name="Bohme U."/>
            <person name="Jackson A.P."/>
            <person name="Hunt M."/>
            <person name="Franke-Fayard B."/>
            <person name="Hoeijmakers W.A."/>
            <person name="Religa A.A."/>
            <person name="Robertson L."/>
            <person name="Sanders M."/>
            <person name="Ogun S.A."/>
            <person name="Cunningham D."/>
            <person name="Erhart A."/>
            <person name="Billker O."/>
            <person name="Khan S.M."/>
            <person name="Stunnenberg H.G."/>
            <person name="Langhorne J."/>
            <person name="Holder A.A."/>
            <person name="Waters A.P."/>
            <person name="Newbold C.I."/>
            <person name="Pain A."/>
            <person name="Berriman M."/>
            <person name="Janse C.J."/>
        </authorList>
    </citation>
    <scope>NUCLEOTIDE SEQUENCE [LARGE SCALE GENOMIC DNA]</scope>
    <source>
        <strain evidence="3 4">AS</strain>
    </source>
</reference>
<evidence type="ECO:0000313" key="4">
    <source>
        <dbReference type="Proteomes" id="UP000071118"/>
    </source>
</evidence>
<proteinExistence type="predicted"/>
<dbReference type="KEGG" id="pcb:PCHAS_1325200"/>
<sequence>MKSANSFAKQLKRFVKEGNSTYNKSSILKNIKIQNIYSNDKINKKEHYIYFKEQDIKPNDLNYTHLKKTKRLFKNGANKNKNVFMYTTISSSVGIVLFIFYMSSKWNNNNY</sequence>
<dbReference type="RefSeq" id="XP_736380.1">
    <property type="nucleotide sequence ID" value="XM_731287.1"/>
</dbReference>
<keyword evidence="1" id="KW-0472">Membrane</keyword>
<dbReference type="Proteomes" id="UP000071118">
    <property type="component" value="Chromosome 13"/>
</dbReference>
<dbReference type="GeneID" id="3489383"/>
<reference evidence="3" key="2">
    <citation type="submission" date="2014-05" db="EMBL/GenBank/DDBJ databases">
        <authorList>
            <person name="Aslett M.A."/>
            <person name="De Silva N."/>
        </authorList>
    </citation>
    <scope>NUCLEOTIDE SEQUENCE</scope>
    <source>
        <strain evidence="3">AS</strain>
    </source>
</reference>
<evidence type="ECO:0000256" key="1">
    <source>
        <dbReference type="SAM" id="Phobius"/>
    </source>
</evidence>
<accession>A0A077TNR9</accession>
<organism evidence="2 5">
    <name type="scientific">Plasmodium chabaudi chabaudi</name>
    <dbReference type="NCBI Taxonomy" id="31271"/>
    <lineage>
        <taxon>Eukaryota</taxon>
        <taxon>Sar</taxon>
        <taxon>Alveolata</taxon>
        <taxon>Apicomplexa</taxon>
        <taxon>Aconoidasida</taxon>
        <taxon>Haemosporida</taxon>
        <taxon>Plasmodiidae</taxon>
        <taxon>Plasmodium</taxon>
        <taxon>Plasmodium (Vinckeia)</taxon>
    </lineage>
</organism>